<dbReference type="InParanoid" id="A0A2I3GCD5"/>
<sequence length="116" mass="13210">DTAVSQTPKYLVTQMGNDKSLKCEQNLGHDTMYWYKQDSKKFLKIMFSYRNKEPILNETVPNRFSPDSPDKAHLNLHIKSLELGDSAVYFCASSQGTALQMHRIPVHKLPGSARKP</sequence>
<evidence type="ECO:0000256" key="2">
    <source>
        <dbReference type="ARBA" id="ARBA00022475"/>
    </source>
</evidence>
<dbReference type="PANTHER" id="PTHR23268:SF92">
    <property type="entry name" value="T CELL RECEPTOR BETA VARIABLE 3-1"/>
    <property type="match status" value="1"/>
</dbReference>
<dbReference type="Gene3D" id="2.60.40.10">
    <property type="entry name" value="Immunoglobulins"/>
    <property type="match status" value="1"/>
</dbReference>
<keyword evidence="8" id="KW-1185">Reference proteome</keyword>
<accession>A0A2I3GCD5</accession>
<comment type="subcellular location">
    <subcellularLocation>
        <location evidence="1">Cell membrane</location>
    </subcellularLocation>
</comment>
<dbReference type="AlphaFoldDB" id="A0A2I3GCD5"/>
<feature type="domain" description="Ig-like" evidence="6">
    <location>
        <begin position="2"/>
        <end position="107"/>
    </location>
</feature>
<reference evidence="7 8" key="1">
    <citation type="submission" date="2012-10" db="EMBL/GenBank/DDBJ databases">
        <authorList>
            <consortium name="Gibbon Genome Sequencing Consortium"/>
        </authorList>
    </citation>
    <scope>NUCLEOTIDE SEQUENCE [LARGE SCALE GENOMIC DNA]</scope>
</reference>
<dbReference type="InterPro" id="IPR007110">
    <property type="entry name" value="Ig-like_dom"/>
</dbReference>
<protein>
    <recommendedName>
        <fullName evidence="6">Ig-like domain-containing protein</fullName>
    </recommendedName>
</protein>
<dbReference type="InterPro" id="IPR013783">
    <property type="entry name" value="Ig-like_fold"/>
</dbReference>
<dbReference type="InterPro" id="IPR013106">
    <property type="entry name" value="Ig_V-set"/>
</dbReference>
<evidence type="ECO:0000256" key="4">
    <source>
        <dbReference type="ARBA" id="ARBA00022859"/>
    </source>
</evidence>
<dbReference type="EMBL" id="ADFV01062069">
    <property type="status" value="NOT_ANNOTATED_CDS"/>
    <property type="molecule type" value="Genomic_DNA"/>
</dbReference>
<keyword evidence="5" id="KW-0472">Membrane</keyword>
<dbReference type="InterPro" id="IPR050413">
    <property type="entry name" value="TCR_beta_variable"/>
</dbReference>
<dbReference type="PANTHER" id="PTHR23268">
    <property type="entry name" value="T-CELL RECEPTOR BETA CHAIN"/>
    <property type="match status" value="1"/>
</dbReference>
<dbReference type="OMA" id="IMFSYRN"/>
<dbReference type="InterPro" id="IPR003599">
    <property type="entry name" value="Ig_sub"/>
</dbReference>
<evidence type="ECO:0000256" key="3">
    <source>
        <dbReference type="ARBA" id="ARBA00022729"/>
    </source>
</evidence>
<dbReference type="Ensembl" id="ENSNLET00000057753.1">
    <property type="protein sequence ID" value="ENSNLEP00000028957.1"/>
    <property type="gene ID" value="ENSNLEG00000031773.1"/>
</dbReference>
<keyword evidence="2" id="KW-1003">Cell membrane</keyword>
<dbReference type="GO" id="GO:0002376">
    <property type="term" value="P:immune system process"/>
    <property type="evidence" value="ECO:0007669"/>
    <property type="project" value="UniProtKB-KW"/>
</dbReference>
<evidence type="ECO:0000256" key="5">
    <source>
        <dbReference type="ARBA" id="ARBA00023136"/>
    </source>
</evidence>
<dbReference type="Proteomes" id="UP000001073">
    <property type="component" value="Chromosome 13"/>
</dbReference>
<evidence type="ECO:0000313" key="8">
    <source>
        <dbReference type="Proteomes" id="UP000001073"/>
    </source>
</evidence>
<keyword evidence="3" id="KW-0732">Signal</keyword>
<dbReference type="SUPFAM" id="SSF48726">
    <property type="entry name" value="Immunoglobulin"/>
    <property type="match status" value="1"/>
</dbReference>
<name>A0A2I3GCD5_NOMLE</name>
<reference evidence="7" key="2">
    <citation type="submission" date="2025-08" db="UniProtKB">
        <authorList>
            <consortium name="Ensembl"/>
        </authorList>
    </citation>
    <scope>IDENTIFICATION</scope>
</reference>
<dbReference type="SMART" id="SM00409">
    <property type="entry name" value="IG"/>
    <property type="match status" value="1"/>
</dbReference>
<organism evidence="7 8">
    <name type="scientific">Nomascus leucogenys</name>
    <name type="common">Northern white-cheeked gibbon</name>
    <name type="synonym">Hylobates leucogenys</name>
    <dbReference type="NCBI Taxonomy" id="61853"/>
    <lineage>
        <taxon>Eukaryota</taxon>
        <taxon>Metazoa</taxon>
        <taxon>Chordata</taxon>
        <taxon>Craniata</taxon>
        <taxon>Vertebrata</taxon>
        <taxon>Euteleostomi</taxon>
        <taxon>Mammalia</taxon>
        <taxon>Eutheria</taxon>
        <taxon>Euarchontoglires</taxon>
        <taxon>Primates</taxon>
        <taxon>Haplorrhini</taxon>
        <taxon>Catarrhini</taxon>
        <taxon>Hylobatidae</taxon>
        <taxon>Nomascus</taxon>
    </lineage>
</organism>
<dbReference type="GeneTree" id="ENSGT00940000164097"/>
<dbReference type="PROSITE" id="PS50835">
    <property type="entry name" value="IG_LIKE"/>
    <property type="match status" value="1"/>
</dbReference>
<proteinExistence type="predicted"/>
<dbReference type="GO" id="GO:0005886">
    <property type="term" value="C:plasma membrane"/>
    <property type="evidence" value="ECO:0007669"/>
    <property type="project" value="UniProtKB-SubCell"/>
</dbReference>
<dbReference type="InterPro" id="IPR036179">
    <property type="entry name" value="Ig-like_dom_sf"/>
</dbReference>
<reference evidence="7" key="3">
    <citation type="submission" date="2025-09" db="UniProtKB">
        <authorList>
            <consortium name="Ensembl"/>
        </authorList>
    </citation>
    <scope>IDENTIFICATION</scope>
</reference>
<dbReference type="GO" id="GO:0007166">
    <property type="term" value="P:cell surface receptor signaling pathway"/>
    <property type="evidence" value="ECO:0007669"/>
    <property type="project" value="TreeGrafter"/>
</dbReference>
<dbReference type="Pfam" id="PF07686">
    <property type="entry name" value="V-set"/>
    <property type="match status" value="1"/>
</dbReference>
<evidence type="ECO:0000259" key="6">
    <source>
        <dbReference type="PROSITE" id="PS50835"/>
    </source>
</evidence>
<evidence type="ECO:0000256" key="1">
    <source>
        <dbReference type="ARBA" id="ARBA00004236"/>
    </source>
</evidence>
<keyword evidence="4" id="KW-0391">Immunity</keyword>
<evidence type="ECO:0000313" key="7">
    <source>
        <dbReference type="Ensembl" id="ENSNLEP00000028957.1"/>
    </source>
</evidence>